<reference evidence="1" key="1">
    <citation type="submission" date="2014-11" db="EMBL/GenBank/DDBJ databases">
        <authorList>
            <person name="Amaro Gonzalez C."/>
        </authorList>
    </citation>
    <scope>NUCLEOTIDE SEQUENCE</scope>
</reference>
<reference evidence="1" key="2">
    <citation type="journal article" date="2015" name="Fish Shellfish Immunol.">
        <title>Early steps in the European eel (Anguilla anguilla)-Vibrio vulnificus interaction in the gills: Role of the RtxA13 toxin.</title>
        <authorList>
            <person name="Callol A."/>
            <person name="Pajuelo D."/>
            <person name="Ebbesson L."/>
            <person name="Teles M."/>
            <person name="MacKenzie S."/>
            <person name="Amaro C."/>
        </authorList>
    </citation>
    <scope>NUCLEOTIDE SEQUENCE</scope>
</reference>
<name>A0A0E9QZW9_ANGAN</name>
<protein>
    <submittedName>
        <fullName evidence="1">Uncharacterized protein</fullName>
    </submittedName>
</protein>
<evidence type="ECO:0000313" key="1">
    <source>
        <dbReference type="EMBL" id="JAH22481.1"/>
    </source>
</evidence>
<organism evidence="1">
    <name type="scientific">Anguilla anguilla</name>
    <name type="common">European freshwater eel</name>
    <name type="synonym">Muraena anguilla</name>
    <dbReference type="NCBI Taxonomy" id="7936"/>
    <lineage>
        <taxon>Eukaryota</taxon>
        <taxon>Metazoa</taxon>
        <taxon>Chordata</taxon>
        <taxon>Craniata</taxon>
        <taxon>Vertebrata</taxon>
        <taxon>Euteleostomi</taxon>
        <taxon>Actinopterygii</taxon>
        <taxon>Neopterygii</taxon>
        <taxon>Teleostei</taxon>
        <taxon>Anguilliformes</taxon>
        <taxon>Anguillidae</taxon>
        <taxon>Anguilla</taxon>
    </lineage>
</organism>
<dbReference type="AlphaFoldDB" id="A0A0E9QZW9"/>
<accession>A0A0E9QZW9</accession>
<sequence length="42" mass="4641">MHVHTPCWPSLLKSRSQVPGYSLYCTNLCPINLSTTVVSGHI</sequence>
<dbReference type="EMBL" id="GBXM01086096">
    <property type="protein sequence ID" value="JAH22481.1"/>
    <property type="molecule type" value="Transcribed_RNA"/>
</dbReference>
<proteinExistence type="predicted"/>